<gene>
    <name evidence="4" type="ORF">PGUG_02991</name>
</gene>
<organism evidence="4 5">
    <name type="scientific">Meyerozyma guilliermondii (strain ATCC 6260 / CBS 566 / DSM 6381 / JCM 1539 / NBRC 10279 / NRRL Y-324)</name>
    <name type="common">Yeast</name>
    <name type="synonym">Candida guilliermondii</name>
    <dbReference type="NCBI Taxonomy" id="294746"/>
    <lineage>
        <taxon>Eukaryota</taxon>
        <taxon>Fungi</taxon>
        <taxon>Dikarya</taxon>
        <taxon>Ascomycota</taxon>
        <taxon>Saccharomycotina</taxon>
        <taxon>Pichiomycetes</taxon>
        <taxon>Debaryomycetaceae</taxon>
        <taxon>Meyerozyma</taxon>
    </lineage>
</organism>
<dbReference type="EMBL" id="CH408157">
    <property type="protein sequence ID" value="EDK38893.2"/>
    <property type="molecule type" value="Genomic_DNA"/>
</dbReference>
<comment type="similarity">
    <text evidence="1">Belongs to the AB hydrolase superfamily.</text>
</comment>
<dbReference type="OMA" id="LITMHGL"/>
<evidence type="ECO:0000313" key="4">
    <source>
        <dbReference type="EMBL" id="EDK38893.2"/>
    </source>
</evidence>
<keyword evidence="2" id="KW-0378">Hydrolase</keyword>
<dbReference type="GO" id="GO:0052689">
    <property type="term" value="F:carboxylic ester hydrolase activity"/>
    <property type="evidence" value="ECO:0007669"/>
    <property type="project" value="TreeGrafter"/>
</dbReference>
<feature type="domain" description="AB hydrolase-1" evidence="3">
    <location>
        <begin position="69"/>
        <end position="310"/>
    </location>
</feature>
<dbReference type="HOGENOM" id="CLU_020336_53_0_1"/>
<proteinExistence type="inferred from homology"/>
<dbReference type="eggNOG" id="KOG2382">
    <property type="taxonomic scope" value="Eukaryota"/>
</dbReference>
<evidence type="ECO:0000256" key="1">
    <source>
        <dbReference type="ARBA" id="ARBA00008645"/>
    </source>
</evidence>
<dbReference type="PANTHER" id="PTHR46118">
    <property type="entry name" value="PROTEIN ABHD11"/>
    <property type="match status" value="1"/>
</dbReference>
<dbReference type="GeneID" id="5126999"/>
<reference evidence="4 5" key="1">
    <citation type="journal article" date="2009" name="Nature">
        <title>Evolution of pathogenicity and sexual reproduction in eight Candida genomes.</title>
        <authorList>
            <person name="Butler G."/>
            <person name="Rasmussen M.D."/>
            <person name="Lin M.F."/>
            <person name="Santos M.A."/>
            <person name="Sakthikumar S."/>
            <person name="Munro C.A."/>
            <person name="Rheinbay E."/>
            <person name="Grabherr M."/>
            <person name="Forche A."/>
            <person name="Reedy J.L."/>
            <person name="Agrafioti I."/>
            <person name="Arnaud M.B."/>
            <person name="Bates S."/>
            <person name="Brown A.J."/>
            <person name="Brunke S."/>
            <person name="Costanzo M.C."/>
            <person name="Fitzpatrick D.A."/>
            <person name="de Groot P.W."/>
            <person name="Harris D."/>
            <person name="Hoyer L.L."/>
            <person name="Hube B."/>
            <person name="Klis F.M."/>
            <person name="Kodira C."/>
            <person name="Lennard N."/>
            <person name="Logue M.E."/>
            <person name="Martin R."/>
            <person name="Neiman A.M."/>
            <person name="Nikolaou E."/>
            <person name="Quail M.A."/>
            <person name="Quinn J."/>
            <person name="Santos M.C."/>
            <person name="Schmitzberger F.F."/>
            <person name="Sherlock G."/>
            <person name="Shah P."/>
            <person name="Silverstein K.A."/>
            <person name="Skrzypek M.S."/>
            <person name="Soll D."/>
            <person name="Staggs R."/>
            <person name="Stansfield I."/>
            <person name="Stumpf M.P."/>
            <person name="Sudbery P.E."/>
            <person name="Srikantha T."/>
            <person name="Zeng Q."/>
            <person name="Berman J."/>
            <person name="Berriman M."/>
            <person name="Heitman J."/>
            <person name="Gow N.A."/>
            <person name="Lorenz M.C."/>
            <person name="Birren B.W."/>
            <person name="Kellis M."/>
            <person name="Cuomo C.A."/>
        </authorList>
    </citation>
    <scope>NUCLEOTIDE SEQUENCE [LARGE SCALE GENOMIC DNA]</scope>
    <source>
        <strain evidence="5">ATCC 6260 / CBS 566 / DSM 6381 / JCM 1539 / NBRC 10279 / NRRL Y-324</strain>
    </source>
</reference>
<dbReference type="InParanoid" id="A5DI90"/>
<dbReference type="OrthoDB" id="8119704at2759"/>
<dbReference type="RefSeq" id="XP_001485262.2">
    <property type="nucleotide sequence ID" value="XM_001485212.1"/>
</dbReference>
<accession>A5DI90</accession>
<dbReference type="InterPro" id="IPR029058">
    <property type="entry name" value="AB_hydrolase_fold"/>
</dbReference>
<sequence length="322" mass="36602">MLFRAQRRIFTRENVILARWVHSKVTAKTIDLAHPLQLNSVKPLPHRDTVPLVWHEFKHSKKFEYKFSKPIVLLHGLFGSSSNYRSVGRRLSHLTSRPIYGIDLRNHGDSPHAQPFDYETLANDVVKLMKQENWTGATLIGHSMGAKTAMIVALKSPELVSQLIVVDNAPVAAQLDPQFHNDLIGLAHVQHSKFEPNTPSSQMLSKARTIIGPYEPDHLVQTFLLSNLRASATGSNLRIPALEMLKYDIIRDMGSWPNIHATYPGPTFIMHAKYSPFVTEANLQVDFPQYFSNFKSKQYDCGHWIVSERPEEFVKDVIQCIS</sequence>
<dbReference type="VEuPathDB" id="FungiDB:PGUG_02991"/>
<evidence type="ECO:0000259" key="3">
    <source>
        <dbReference type="Pfam" id="PF00561"/>
    </source>
</evidence>
<protein>
    <recommendedName>
        <fullName evidence="3">AB hydrolase-1 domain-containing protein</fullName>
    </recommendedName>
</protein>
<dbReference type="STRING" id="294746.A5DI90"/>
<name>A5DI90_PICGU</name>
<dbReference type="AlphaFoldDB" id="A5DI90"/>
<evidence type="ECO:0000313" key="5">
    <source>
        <dbReference type="Proteomes" id="UP000001997"/>
    </source>
</evidence>
<dbReference type="PANTHER" id="PTHR46118:SF4">
    <property type="entry name" value="PROTEIN ABHD11"/>
    <property type="match status" value="1"/>
</dbReference>
<dbReference type="Pfam" id="PF00561">
    <property type="entry name" value="Abhydrolase_1"/>
    <property type="match status" value="1"/>
</dbReference>
<dbReference type="SUPFAM" id="SSF53474">
    <property type="entry name" value="alpha/beta-Hydrolases"/>
    <property type="match status" value="1"/>
</dbReference>
<dbReference type="GO" id="GO:0005739">
    <property type="term" value="C:mitochondrion"/>
    <property type="evidence" value="ECO:0007669"/>
    <property type="project" value="TreeGrafter"/>
</dbReference>
<dbReference type="KEGG" id="pgu:PGUG_02991"/>
<keyword evidence="5" id="KW-1185">Reference proteome</keyword>
<evidence type="ECO:0000256" key="2">
    <source>
        <dbReference type="ARBA" id="ARBA00022801"/>
    </source>
</evidence>
<dbReference type="Gene3D" id="3.40.50.1820">
    <property type="entry name" value="alpha/beta hydrolase"/>
    <property type="match status" value="1"/>
</dbReference>
<dbReference type="InterPro" id="IPR000073">
    <property type="entry name" value="AB_hydrolase_1"/>
</dbReference>
<dbReference type="Proteomes" id="UP000001997">
    <property type="component" value="Unassembled WGS sequence"/>
</dbReference>